<feature type="compositionally biased region" description="Polar residues" evidence="6">
    <location>
        <begin position="345"/>
        <end position="354"/>
    </location>
</feature>
<protein>
    <submittedName>
        <fullName evidence="9">WW domain-binding protein 4</fullName>
    </submittedName>
</protein>
<evidence type="ECO:0000259" key="8">
    <source>
        <dbReference type="PROSITE" id="PS50171"/>
    </source>
</evidence>
<dbReference type="InterPro" id="IPR000690">
    <property type="entry name" value="Matrin/U1-C_Znf_C2H2"/>
</dbReference>
<dbReference type="SUPFAM" id="SSF57667">
    <property type="entry name" value="beta-beta-alpha zinc fingers"/>
    <property type="match status" value="1"/>
</dbReference>
<evidence type="ECO:0000313" key="10">
    <source>
        <dbReference type="Proteomes" id="UP000316759"/>
    </source>
</evidence>
<dbReference type="SUPFAM" id="SSF51045">
    <property type="entry name" value="WW domain"/>
    <property type="match status" value="1"/>
</dbReference>
<dbReference type="EMBL" id="SUNJ01010277">
    <property type="protein sequence ID" value="TPP59767.1"/>
    <property type="molecule type" value="Genomic_DNA"/>
</dbReference>
<dbReference type="GO" id="GO:0000398">
    <property type="term" value="P:mRNA splicing, via spliceosome"/>
    <property type="evidence" value="ECO:0007669"/>
    <property type="project" value="InterPro"/>
</dbReference>
<dbReference type="InterPro" id="IPR036020">
    <property type="entry name" value="WW_dom_sf"/>
</dbReference>
<feature type="region of interest" description="Disordered" evidence="6">
    <location>
        <begin position="300"/>
        <end position="354"/>
    </location>
</feature>
<dbReference type="PROSITE" id="PS01159">
    <property type="entry name" value="WW_DOMAIN_1"/>
    <property type="match status" value="1"/>
</dbReference>
<dbReference type="InterPro" id="IPR013085">
    <property type="entry name" value="U1-CZ_Znf_C2H2"/>
</dbReference>
<dbReference type="InterPro" id="IPR001202">
    <property type="entry name" value="WW_dom"/>
</dbReference>
<feature type="compositionally biased region" description="Polar residues" evidence="6">
    <location>
        <begin position="313"/>
        <end position="324"/>
    </location>
</feature>
<evidence type="ECO:0000256" key="5">
    <source>
        <dbReference type="ARBA" id="ARBA00023242"/>
    </source>
</evidence>
<evidence type="ECO:0000256" key="3">
    <source>
        <dbReference type="ARBA" id="ARBA00022771"/>
    </source>
</evidence>
<accession>A0A504YPC0</accession>
<dbReference type="Pfam" id="PF06220">
    <property type="entry name" value="zf-U1"/>
    <property type="match status" value="1"/>
</dbReference>
<dbReference type="PROSITE" id="PS50020">
    <property type="entry name" value="WW_DOMAIN_2"/>
    <property type="match status" value="1"/>
</dbReference>
<keyword evidence="10" id="KW-1185">Reference proteome</keyword>
<dbReference type="SMART" id="SM00456">
    <property type="entry name" value="WW"/>
    <property type="match status" value="1"/>
</dbReference>
<dbReference type="Gene3D" id="2.20.70.10">
    <property type="match status" value="1"/>
</dbReference>
<dbReference type="PROSITE" id="PS50171">
    <property type="entry name" value="ZF_MATRIN"/>
    <property type="match status" value="1"/>
</dbReference>
<feature type="compositionally biased region" description="Basic and acidic residues" evidence="6">
    <location>
        <begin position="99"/>
        <end position="112"/>
    </location>
</feature>
<sequence length="354" mass="39696">MTDYWKSNPRKFCDVCQCWMADNKISVQNHESGMRHKANVEKKMNELQRSSVNSVKEKQEFQKNLQKINDSAFVGMMKDIARDPSLAKRYGIVLTEEQKLAHKRESQPKNKETGAGLPEKPPTQVYFEWREATTPGGQKYYWNAVTKESRWTPPEGVTVAPESLTVKQEKNKLQHFVLNRLVELSESGSTVATAAVHQAFNASVPEASADDNHKPDSITSKWDETVDQRDLPIFRGPKVDLLGQWIPVEDSPQIKMPKLDLPGENEKRISCVTNSDQNEDEDSRASVIARLEETTYADLHGSSRLETGEKQLASGTVSSGSVSRNVPRVVFRKRGSGGTGSSSTRNFRTPSTND</sequence>
<dbReference type="GO" id="GO:0003723">
    <property type="term" value="F:RNA binding"/>
    <property type="evidence" value="ECO:0007669"/>
    <property type="project" value="TreeGrafter"/>
</dbReference>
<dbReference type="OrthoDB" id="413520at2759"/>
<dbReference type="PANTHER" id="PTHR13173:SF10">
    <property type="entry name" value="WW DOMAIN-BINDING PROTEIN 4"/>
    <property type="match status" value="1"/>
</dbReference>
<comment type="subcellular location">
    <subcellularLocation>
        <location evidence="1">Nucleus</location>
    </subcellularLocation>
</comment>
<dbReference type="GO" id="GO:0008270">
    <property type="term" value="F:zinc ion binding"/>
    <property type="evidence" value="ECO:0007669"/>
    <property type="project" value="UniProtKB-KW"/>
</dbReference>
<dbReference type="InterPro" id="IPR003604">
    <property type="entry name" value="Matrin/U1-like-C_Znf_C2H2"/>
</dbReference>
<dbReference type="STRING" id="46835.A0A504YPC0"/>
<comment type="caution">
    <text evidence="9">The sequence shown here is derived from an EMBL/GenBank/DDBJ whole genome shotgun (WGS) entry which is preliminary data.</text>
</comment>
<dbReference type="PANTHER" id="PTHR13173">
    <property type="entry name" value="WW DOMAIN BINDING PROTEIN 4"/>
    <property type="match status" value="1"/>
</dbReference>
<evidence type="ECO:0000256" key="1">
    <source>
        <dbReference type="ARBA" id="ARBA00004123"/>
    </source>
</evidence>
<dbReference type="AlphaFoldDB" id="A0A504YPC0"/>
<reference evidence="9 10" key="1">
    <citation type="submission" date="2019-04" db="EMBL/GenBank/DDBJ databases">
        <title>Annotation for the trematode Fasciola gigantica.</title>
        <authorList>
            <person name="Choi Y.-J."/>
        </authorList>
    </citation>
    <scope>NUCLEOTIDE SEQUENCE [LARGE SCALE GENOMIC DNA]</scope>
    <source>
        <strain evidence="9">Uganda_cow_1</strain>
    </source>
</reference>
<gene>
    <name evidence="9" type="ORF">FGIG_03621</name>
</gene>
<dbReference type="InterPro" id="IPR040023">
    <property type="entry name" value="WBP4"/>
</dbReference>
<organism evidence="9 10">
    <name type="scientific">Fasciola gigantica</name>
    <name type="common">Giant liver fluke</name>
    <dbReference type="NCBI Taxonomy" id="46835"/>
    <lineage>
        <taxon>Eukaryota</taxon>
        <taxon>Metazoa</taxon>
        <taxon>Spiralia</taxon>
        <taxon>Lophotrochozoa</taxon>
        <taxon>Platyhelminthes</taxon>
        <taxon>Trematoda</taxon>
        <taxon>Digenea</taxon>
        <taxon>Plagiorchiida</taxon>
        <taxon>Echinostomata</taxon>
        <taxon>Echinostomatoidea</taxon>
        <taxon>Fasciolidae</taxon>
        <taxon>Fasciola</taxon>
    </lineage>
</organism>
<proteinExistence type="predicted"/>
<dbReference type="CDD" id="cd00201">
    <property type="entry name" value="WW"/>
    <property type="match status" value="1"/>
</dbReference>
<keyword evidence="4" id="KW-0862">Zinc</keyword>
<evidence type="ECO:0000256" key="6">
    <source>
        <dbReference type="SAM" id="MobiDB-lite"/>
    </source>
</evidence>
<keyword evidence="2" id="KW-0479">Metal-binding</keyword>
<dbReference type="Proteomes" id="UP000316759">
    <property type="component" value="Unassembled WGS sequence"/>
</dbReference>
<dbReference type="Gene3D" id="3.30.160.60">
    <property type="entry name" value="Classic Zinc Finger"/>
    <property type="match status" value="1"/>
</dbReference>
<keyword evidence="5" id="KW-0539">Nucleus</keyword>
<evidence type="ECO:0000259" key="7">
    <source>
        <dbReference type="PROSITE" id="PS50020"/>
    </source>
</evidence>
<dbReference type="Pfam" id="PF00397">
    <property type="entry name" value="WW"/>
    <property type="match status" value="1"/>
</dbReference>
<name>A0A504YPC0_FASGI</name>
<feature type="domain" description="Matrin-type" evidence="8">
    <location>
        <begin position="11"/>
        <end position="42"/>
    </location>
</feature>
<evidence type="ECO:0000313" key="9">
    <source>
        <dbReference type="EMBL" id="TPP59767.1"/>
    </source>
</evidence>
<evidence type="ECO:0000256" key="4">
    <source>
        <dbReference type="ARBA" id="ARBA00022833"/>
    </source>
</evidence>
<keyword evidence="3" id="KW-0863">Zinc-finger</keyword>
<feature type="domain" description="WW" evidence="7">
    <location>
        <begin position="123"/>
        <end position="156"/>
    </location>
</feature>
<dbReference type="GO" id="GO:0071011">
    <property type="term" value="C:precatalytic spliceosome"/>
    <property type="evidence" value="ECO:0007669"/>
    <property type="project" value="TreeGrafter"/>
</dbReference>
<dbReference type="InterPro" id="IPR036236">
    <property type="entry name" value="Znf_C2H2_sf"/>
</dbReference>
<dbReference type="SMART" id="SM00451">
    <property type="entry name" value="ZnF_U1"/>
    <property type="match status" value="1"/>
</dbReference>
<evidence type="ECO:0000256" key="2">
    <source>
        <dbReference type="ARBA" id="ARBA00022723"/>
    </source>
</evidence>
<feature type="region of interest" description="Disordered" evidence="6">
    <location>
        <begin position="99"/>
        <end position="121"/>
    </location>
</feature>